<evidence type="ECO:0000313" key="5">
    <source>
        <dbReference type="Proteomes" id="UP001304515"/>
    </source>
</evidence>
<keyword evidence="5" id="KW-1185">Reference proteome</keyword>
<dbReference type="EMBL" id="CP134878">
    <property type="protein sequence ID" value="WNM19110.1"/>
    <property type="molecule type" value="Genomic_DNA"/>
</dbReference>
<name>A0AA96J2H9_9FLAO</name>
<evidence type="ECO:0000313" key="3">
    <source>
        <dbReference type="EMBL" id="WNM19110.1"/>
    </source>
</evidence>
<dbReference type="CDD" id="cd07814">
    <property type="entry name" value="SRPBCC_CalC_Aha1-like"/>
    <property type="match status" value="2"/>
</dbReference>
<dbReference type="Proteomes" id="UP001304515">
    <property type="component" value="Chromosome"/>
</dbReference>
<evidence type="ECO:0000313" key="4">
    <source>
        <dbReference type="EMBL" id="WNM20499.1"/>
    </source>
</evidence>
<sequence length="285" mass="32839">MAVVTVETIFDSSPQKVWEAITKPEIMKVWYFDISNFNLQIGNEFTFYEPDGNSYFHKCKILKVEENKLLQHTWTHPEQSKGSSVVTWKIEAINDEKVKVTLTHEGLETFADGGDKFAPENYEMGWNALVKTNLRNYLYNIEKIKFTTVINASAGKVWDIMWNKELYTRWTTPFCVGSYFTGELAQGSRVHFLSPSGSGMYSDVLYLIPEKLIIFKHIGNIADLKELPLDAETEKWTGSFETYKLDEVDGITTVTAEVDCVEQYLDYMKDKFPLALTELKRVVEK</sequence>
<reference evidence="3 5" key="1">
    <citation type="submission" date="2023-09" db="EMBL/GenBank/DDBJ databases">
        <title>Flavobacterium sp. a novel bacteria isolate from Pepper rhizosphere.</title>
        <authorList>
            <person name="Peng Y."/>
            <person name="Lee J."/>
        </authorList>
    </citation>
    <scope>NUCLEOTIDE SEQUENCE</scope>
    <source>
        <strain evidence="3">PMR2A8</strain>
        <strain evidence="4 5">PMTSA4</strain>
    </source>
</reference>
<dbReference type="SUPFAM" id="SSF55961">
    <property type="entry name" value="Bet v1-like"/>
    <property type="match status" value="2"/>
</dbReference>
<accession>A0AA96J2H9</accession>
<dbReference type="AlphaFoldDB" id="A0AA96J2H9"/>
<dbReference type="InterPro" id="IPR013538">
    <property type="entry name" value="ASHA1/2-like_C"/>
</dbReference>
<accession>A0AA96EXV5</accession>
<dbReference type="EMBL" id="CP134890">
    <property type="protein sequence ID" value="WNM20499.1"/>
    <property type="molecule type" value="Genomic_DNA"/>
</dbReference>
<dbReference type="InterPro" id="IPR023393">
    <property type="entry name" value="START-like_dom_sf"/>
</dbReference>
<evidence type="ECO:0000259" key="2">
    <source>
        <dbReference type="Pfam" id="PF08327"/>
    </source>
</evidence>
<gene>
    <name evidence="4" type="ORF">RN605_07315</name>
    <name evidence="3" type="ORF">RN608_00145</name>
</gene>
<dbReference type="KEGG" id="fcj:RN605_07315"/>
<organism evidence="3">
    <name type="scientific">Flavobacterium capsici</name>
    <dbReference type="NCBI Taxonomy" id="3075618"/>
    <lineage>
        <taxon>Bacteria</taxon>
        <taxon>Pseudomonadati</taxon>
        <taxon>Bacteroidota</taxon>
        <taxon>Flavobacteriia</taxon>
        <taxon>Flavobacteriales</taxon>
        <taxon>Flavobacteriaceae</taxon>
        <taxon>Flavobacterium</taxon>
    </lineage>
</organism>
<dbReference type="RefSeq" id="WP_313323679.1">
    <property type="nucleotide sequence ID" value="NZ_CP134878.1"/>
</dbReference>
<feature type="domain" description="Activator of Hsp90 ATPase homologue 1/2-like C-terminal" evidence="2">
    <location>
        <begin position="12"/>
        <end position="138"/>
    </location>
</feature>
<protein>
    <submittedName>
        <fullName evidence="3">SRPBCC domain-containing protein</fullName>
    </submittedName>
</protein>
<evidence type="ECO:0000256" key="1">
    <source>
        <dbReference type="ARBA" id="ARBA00006817"/>
    </source>
</evidence>
<dbReference type="Pfam" id="PF08327">
    <property type="entry name" value="AHSA1"/>
    <property type="match status" value="1"/>
</dbReference>
<dbReference type="Gene3D" id="3.30.530.20">
    <property type="match status" value="2"/>
</dbReference>
<comment type="similarity">
    <text evidence="1">Belongs to the AHA1 family.</text>
</comment>
<proteinExistence type="inferred from homology"/>